<keyword evidence="2" id="KW-1133">Transmembrane helix</keyword>
<dbReference type="AlphaFoldDB" id="A0A0C3S2E5"/>
<gene>
    <name evidence="3" type="ORF">PHLGIDRAFT_323755</name>
</gene>
<evidence type="ECO:0000313" key="3">
    <source>
        <dbReference type="EMBL" id="KIP09451.1"/>
    </source>
</evidence>
<accession>A0A0C3S2E5</accession>
<feature type="transmembrane region" description="Helical" evidence="2">
    <location>
        <begin position="134"/>
        <end position="154"/>
    </location>
</feature>
<organism evidence="3 4">
    <name type="scientific">Phlebiopsis gigantea (strain 11061_1 CR5-6)</name>
    <name type="common">White-rot fungus</name>
    <name type="synonym">Peniophora gigantea</name>
    <dbReference type="NCBI Taxonomy" id="745531"/>
    <lineage>
        <taxon>Eukaryota</taxon>
        <taxon>Fungi</taxon>
        <taxon>Dikarya</taxon>
        <taxon>Basidiomycota</taxon>
        <taxon>Agaricomycotina</taxon>
        <taxon>Agaricomycetes</taxon>
        <taxon>Polyporales</taxon>
        <taxon>Phanerochaetaceae</taxon>
        <taxon>Phlebiopsis</taxon>
    </lineage>
</organism>
<dbReference type="EMBL" id="KN840466">
    <property type="protein sequence ID" value="KIP09451.1"/>
    <property type="molecule type" value="Genomic_DNA"/>
</dbReference>
<feature type="transmembrane region" description="Helical" evidence="2">
    <location>
        <begin position="110"/>
        <end position="128"/>
    </location>
</feature>
<sequence>MVSTTNFTLYCTHCAIPTTTPRSITDVRVPHHTGRRDRRRVESTMDRSLCTTALNSMDDAAECGCRSCTWIIHCDCGAMEIVVAAATLLGDLQVAIFSALRVYAIANRNLYFTGSVLLLGLVPIATNLDMQDGLSLYAQVLLAYLITMVTFRLATRASAVAMDILVLGITWTRTFRQWQEARDLKIASPVTTCLLRDGTWYFITLLLLNILQMTLPNESVFASTFVSALLVTLPPILVNRFMINLRSTSSPQSASFEASRIVSQAIFLGNIGEPLARDGEEDGQQRKKRRAASDSMEIASDEEGKQWSASKSGEC</sequence>
<name>A0A0C3S2E5_PHLG1</name>
<evidence type="ECO:0000256" key="2">
    <source>
        <dbReference type="SAM" id="Phobius"/>
    </source>
</evidence>
<evidence type="ECO:0000256" key="1">
    <source>
        <dbReference type="SAM" id="MobiDB-lite"/>
    </source>
</evidence>
<dbReference type="HOGENOM" id="CLU_883112_0_0_1"/>
<evidence type="ECO:0000313" key="4">
    <source>
        <dbReference type="Proteomes" id="UP000053257"/>
    </source>
</evidence>
<reference evidence="3 4" key="1">
    <citation type="journal article" date="2014" name="PLoS Genet.">
        <title>Analysis of the Phlebiopsis gigantea genome, transcriptome and secretome provides insight into its pioneer colonization strategies of wood.</title>
        <authorList>
            <person name="Hori C."/>
            <person name="Ishida T."/>
            <person name="Igarashi K."/>
            <person name="Samejima M."/>
            <person name="Suzuki H."/>
            <person name="Master E."/>
            <person name="Ferreira P."/>
            <person name="Ruiz-Duenas F.J."/>
            <person name="Held B."/>
            <person name="Canessa P."/>
            <person name="Larrondo L.F."/>
            <person name="Schmoll M."/>
            <person name="Druzhinina I.S."/>
            <person name="Kubicek C.P."/>
            <person name="Gaskell J.A."/>
            <person name="Kersten P."/>
            <person name="St John F."/>
            <person name="Glasner J."/>
            <person name="Sabat G."/>
            <person name="Splinter BonDurant S."/>
            <person name="Syed K."/>
            <person name="Yadav J."/>
            <person name="Mgbeahuruike A.C."/>
            <person name="Kovalchuk A."/>
            <person name="Asiegbu F.O."/>
            <person name="Lackner G."/>
            <person name="Hoffmeister D."/>
            <person name="Rencoret J."/>
            <person name="Gutierrez A."/>
            <person name="Sun H."/>
            <person name="Lindquist E."/>
            <person name="Barry K."/>
            <person name="Riley R."/>
            <person name="Grigoriev I.V."/>
            <person name="Henrissat B."/>
            <person name="Kues U."/>
            <person name="Berka R.M."/>
            <person name="Martinez A.T."/>
            <person name="Covert S.F."/>
            <person name="Blanchette R.A."/>
            <person name="Cullen D."/>
        </authorList>
    </citation>
    <scope>NUCLEOTIDE SEQUENCE [LARGE SCALE GENOMIC DNA]</scope>
    <source>
        <strain evidence="3 4">11061_1 CR5-6</strain>
    </source>
</reference>
<dbReference type="OrthoDB" id="2756573at2759"/>
<keyword evidence="4" id="KW-1185">Reference proteome</keyword>
<dbReference type="Proteomes" id="UP000053257">
    <property type="component" value="Unassembled WGS sequence"/>
</dbReference>
<keyword evidence="2" id="KW-0812">Transmembrane</keyword>
<protein>
    <submittedName>
        <fullName evidence="3">Uncharacterized protein</fullName>
    </submittedName>
</protein>
<feature type="transmembrane region" description="Helical" evidence="2">
    <location>
        <begin position="221"/>
        <end position="238"/>
    </location>
</feature>
<feature type="region of interest" description="Disordered" evidence="1">
    <location>
        <begin position="273"/>
        <end position="315"/>
    </location>
</feature>
<proteinExistence type="predicted"/>
<keyword evidence="2" id="KW-0472">Membrane</keyword>
<feature type="transmembrane region" description="Helical" evidence="2">
    <location>
        <begin position="198"/>
        <end position="215"/>
    </location>
</feature>